<keyword evidence="2" id="KW-1185">Reference proteome</keyword>
<proteinExistence type="predicted"/>
<organism evidence="1 2">
    <name type="scientific">Neophaeococcomyces mojaviensis</name>
    <dbReference type="NCBI Taxonomy" id="3383035"/>
    <lineage>
        <taxon>Eukaryota</taxon>
        <taxon>Fungi</taxon>
        <taxon>Dikarya</taxon>
        <taxon>Ascomycota</taxon>
        <taxon>Pezizomycotina</taxon>
        <taxon>Eurotiomycetes</taxon>
        <taxon>Chaetothyriomycetidae</taxon>
        <taxon>Chaetothyriales</taxon>
        <taxon>Chaetothyriales incertae sedis</taxon>
        <taxon>Neophaeococcomyces</taxon>
    </lineage>
</organism>
<name>A0ACC3AAR5_9EURO</name>
<comment type="caution">
    <text evidence="1">The sequence shown here is derived from an EMBL/GenBank/DDBJ whole genome shotgun (WGS) entry which is preliminary data.</text>
</comment>
<dbReference type="EMBL" id="JAPDRQ010000053">
    <property type="protein sequence ID" value="KAJ9658265.1"/>
    <property type="molecule type" value="Genomic_DNA"/>
</dbReference>
<protein>
    <submittedName>
        <fullName evidence="1">Uncharacterized protein</fullName>
    </submittedName>
</protein>
<sequence>MATEPSERLSRAAHGRQQQPAQLDELTEACDLPPSDAHDPSRQQQPDYTSSAGDPTCLDAGVEDGYSSRSAGSENNQSNPSSSSELQPEVIHVKQEKYSSNPGPVFQSQYPFSITISDDQSVEDKIEDRQLLALRILIPQVRKRQFRIPHLGTSFGAEYFAVGPVGLGQRMHNSKQAIDINMAFDGGSSHPRKSQA</sequence>
<evidence type="ECO:0000313" key="1">
    <source>
        <dbReference type="EMBL" id="KAJ9658265.1"/>
    </source>
</evidence>
<gene>
    <name evidence="1" type="ORF">H2198_003838</name>
</gene>
<evidence type="ECO:0000313" key="2">
    <source>
        <dbReference type="Proteomes" id="UP001172386"/>
    </source>
</evidence>
<accession>A0ACC3AAR5</accession>
<dbReference type="Proteomes" id="UP001172386">
    <property type="component" value="Unassembled WGS sequence"/>
</dbReference>
<reference evidence="1" key="1">
    <citation type="submission" date="2022-10" db="EMBL/GenBank/DDBJ databases">
        <title>Culturing micro-colonial fungi from biological soil crusts in the Mojave desert and describing Neophaeococcomyces mojavensis, and introducing the new genera and species Taxawa tesnikishii.</title>
        <authorList>
            <person name="Kurbessoian T."/>
            <person name="Stajich J.E."/>
        </authorList>
    </citation>
    <scope>NUCLEOTIDE SEQUENCE</scope>
    <source>
        <strain evidence="1">JES_112</strain>
    </source>
</reference>